<name>A0A382ZV13_9ZZZZ</name>
<evidence type="ECO:0008006" key="2">
    <source>
        <dbReference type="Google" id="ProtNLM"/>
    </source>
</evidence>
<feature type="non-terminal residue" evidence="1">
    <location>
        <position position="1"/>
    </location>
</feature>
<accession>A0A382ZV13</accession>
<protein>
    <recommendedName>
        <fullName evidence="2">Histidine phosphatase family protein</fullName>
    </recommendedName>
</protein>
<sequence>PVDRVVSSPLRRAVQTAEAFGRPVVLDDRWIELDFGGLDGTPVSAVPLATWEAWRNDLDWAPSEGESHRQLGERVRPACEELSEVAGVEDVVVVSHVSPIKAALAWSLGVGEEILWRCHLATGSVTVIAIGAFGPVLRGFNDISHLG</sequence>
<dbReference type="InterPro" id="IPR050275">
    <property type="entry name" value="PGM_Phosphatase"/>
</dbReference>
<dbReference type="InterPro" id="IPR013078">
    <property type="entry name" value="His_Pase_superF_clade-1"/>
</dbReference>
<dbReference type="GO" id="GO:0005737">
    <property type="term" value="C:cytoplasm"/>
    <property type="evidence" value="ECO:0007669"/>
    <property type="project" value="TreeGrafter"/>
</dbReference>
<dbReference type="PANTHER" id="PTHR48100">
    <property type="entry name" value="BROAD-SPECIFICITY PHOSPHATASE YOR283W-RELATED"/>
    <property type="match status" value="1"/>
</dbReference>
<dbReference type="SUPFAM" id="SSF53254">
    <property type="entry name" value="Phosphoglycerate mutase-like"/>
    <property type="match status" value="1"/>
</dbReference>
<dbReference type="Pfam" id="PF00300">
    <property type="entry name" value="His_Phos_1"/>
    <property type="match status" value="1"/>
</dbReference>
<dbReference type="InterPro" id="IPR029033">
    <property type="entry name" value="His_PPase_superfam"/>
</dbReference>
<evidence type="ECO:0000313" key="1">
    <source>
        <dbReference type="EMBL" id="SVD99334.1"/>
    </source>
</evidence>
<dbReference type="EMBL" id="UINC01186891">
    <property type="protein sequence ID" value="SVD99334.1"/>
    <property type="molecule type" value="Genomic_DNA"/>
</dbReference>
<proteinExistence type="predicted"/>
<dbReference type="GO" id="GO:0016791">
    <property type="term" value="F:phosphatase activity"/>
    <property type="evidence" value="ECO:0007669"/>
    <property type="project" value="TreeGrafter"/>
</dbReference>
<organism evidence="1">
    <name type="scientific">marine metagenome</name>
    <dbReference type="NCBI Taxonomy" id="408172"/>
    <lineage>
        <taxon>unclassified sequences</taxon>
        <taxon>metagenomes</taxon>
        <taxon>ecological metagenomes</taxon>
    </lineage>
</organism>
<dbReference type="PANTHER" id="PTHR48100:SF1">
    <property type="entry name" value="HISTIDINE PHOSPHATASE FAMILY PROTEIN-RELATED"/>
    <property type="match status" value="1"/>
</dbReference>
<gene>
    <name evidence="1" type="ORF">METZ01_LOCUS452188</name>
</gene>
<dbReference type="Gene3D" id="3.40.50.1240">
    <property type="entry name" value="Phosphoglycerate mutase-like"/>
    <property type="match status" value="1"/>
</dbReference>
<reference evidence="1" key="1">
    <citation type="submission" date="2018-05" db="EMBL/GenBank/DDBJ databases">
        <authorList>
            <person name="Lanie J.A."/>
            <person name="Ng W.-L."/>
            <person name="Kazmierczak K.M."/>
            <person name="Andrzejewski T.M."/>
            <person name="Davidsen T.M."/>
            <person name="Wayne K.J."/>
            <person name="Tettelin H."/>
            <person name="Glass J.I."/>
            <person name="Rusch D."/>
            <person name="Podicherti R."/>
            <person name="Tsui H.-C.T."/>
            <person name="Winkler M.E."/>
        </authorList>
    </citation>
    <scope>NUCLEOTIDE SEQUENCE</scope>
</reference>
<dbReference type="PIRSF" id="PIRSF000709">
    <property type="entry name" value="6PFK_2-Ptase"/>
    <property type="match status" value="1"/>
</dbReference>
<dbReference type="AlphaFoldDB" id="A0A382ZV13"/>